<dbReference type="Proteomes" id="UP000663838">
    <property type="component" value="Unassembled WGS sequence"/>
</dbReference>
<dbReference type="Proteomes" id="UP000663851">
    <property type="component" value="Unassembled WGS sequence"/>
</dbReference>
<dbReference type="PRINTS" id="PR00237">
    <property type="entry name" value="GPCRRHODOPSN"/>
</dbReference>
<evidence type="ECO:0000256" key="5">
    <source>
        <dbReference type="ARBA" id="ARBA00023136"/>
    </source>
</evidence>
<dbReference type="PROSITE" id="PS50262">
    <property type="entry name" value="G_PROTEIN_RECEP_F1_2"/>
    <property type="match status" value="1"/>
</dbReference>
<dbReference type="EMBL" id="CAJNYU010003487">
    <property type="protein sequence ID" value="CAF3676451.1"/>
    <property type="molecule type" value="Genomic_DNA"/>
</dbReference>
<keyword evidence="3 6" id="KW-0812">Transmembrane</keyword>
<evidence type="ECO:0000313" key="19">
    <source>
        <dbReference type="Proteomes" id="UP000663873"/>
    </source>
</evidence>
<dbReference type="EMBL" id="CAJOBO010002096">
    <property type="protein sequence ID" value="CAF4431176.1"/>
    <property type="molecule type" value="Genomic_DNA"/>
</dbReference>
<sequence>MHNCSLNIIEYSQFLQLQIRSANTYTFLLFNARICHLLTVTQCEVLYAPSLVTNNNNNNNNNISTKIDSIDSYFRTFIQTMNHNECEKYSNTVRRKFILFIIGIILSVLVILLNTIVTLTILNSTKLRSLITNLFLLNLSIADFLSGFSFLYPCLMNILVEYAVVNYNSALLERLNDIRNNYYICLIAYAFIMSGMLMSVSILLSISIDKYIYIFKPYSYKKIITKRRCLLWISSLWFISILIGLLPLLGWNKMKTCSSSKQSLCVSNIICLIDRVFTTGYCSLFATISLLAAIVILYVYVRIFFVARDHLMRIERLRSQYSSYEQPSTPTTAITLLTPNKINDERDLQQCFTLSCSILQRSNDGRERTGLFRVNIRRSLRALRTLLVLLVGFYLCWLPLLIYLLSHAWMDFKSNLIIHVLILIANVNSLVNPIVYAYRSKQFRIELWNGTIGRCCVNHQYRPHPSPAATVAAAIACKRAHLLPSLKSVI</sequence>
<dbReference type="EMBL" id="CAJNXB010000958">
    <property type="protein sequence ID" value="CAF3117648.1"/>
    <property type="molecule type" value="Genomic_DNA"/>
</dbReference>
<evidence type="ECO:0000313" key="12">
    <source>
        <dbReference type="EMBL" id="CAF3676451.1"/>
    </source>
</evidence>
<dbReference type="SUPFAM" id="SSF81321">
    <property type="entry name" value="Family A G protein-coupled receptor-like"/>
    <property type="match status" value="1"/>
</dbReference>
<dbReference type="Proteomes" id="UP000663825">
    <property type="component" value="Unassembled WGS sequence"/>
</dbReference>
<evidence type="ECO:0000313" key="15">
    <source>
        <dbReference type="EMBL" id="CAF4494285.1"/>
    </source>
</evidence>
<evidence type="ECO:0000256" key="1">
    <source>
        <dbReference type="ARBA" id="ARBA00004651"/>
    </source>
</evidence>
<feature type="transmembrane region" description="Helical" evidence="6">
    <location>
        <begin position="180"/>
        <end position="208"/>
    </location>
</feature>
<feature type="domain" description="G-protein coupled receptors family 1 profile" evidence="7">
    <location>
        <begin position="113"/>
        <end position="436"/>
    </location>
</feature>
<feature type="transmembrane region" description="Helical" evidence="6">
    <location>
        <begin position="229"/>
        <end position="251"/>
    </location>
</feature>
<feature type="transmembrane region" description="Helical" evidence="6">
    <location>
        <begin position="134"/>
        <end position="160"/>
    </location>
</feature>
<dbReference type="Proteomes" id="UP000663833">
    <property type="component" value="Unassembled WGS sequence"/>
</dbReference>
<dbReference type="Pfam" id="PF00001">
    <property type="entry name" value="7tm_1"/>
    <property type="match status" value="1"/>
</dbReference>
<protein>
    <recommendedName>
        <fullName evidence="7">G-protein coupled receptors family 1 profile domain-containing protein</fullName>
    </recommendedName>
</protein>
<evidence type="ECO:0000313" key="18">
    <source>
        <dbReference type="Proteomes" id="UP000663825"/>
    </source>
</evidence>
<dbReference type="EMBL" id="CAJOBP010006500">
    <property type="protein sequence ID" value="CAF4494285.1"/>
    <property type="molecule type" value="Genomic_DNA"/>
</dbReference>
<dbReference type="EMBL" id="CAJOBQ010000650">
    <property type="protein sequence ID" value="CAF4396429.1"/>
    <property type="molecule type" value="Genomic_DNA"/>
</dbReference>
<gene>
    <name evidence="12" type="ORF">FME351_LOCUS26074</name>
    <name evidence="9" type="ORF">GRG538_LOCUS10217</name>
    <name evidence="14" type="ORF">HFQ381_LOCUS22352</name>
    <name evidence="10" type="ORF">KIK155_LOCUS16728</name>
    <name evidence="11" type="ORF">LUA448_LOCUS31436</name>
    <name evidence="16" type="ORF">QYT958_LOCUS12909</name>
    <name evidence="8" type="ORF">TIS948_LOCUS7813</name>
    <name evidence="17" type="ORF">TOA249_LOCUS20894</name>
    <name evidence="13" type="ORF">TSG867_LOCUS12665</name>
    <name evidence="15" type="ORF">UJA718_LOCUS25864</name>
</gene>
<dbReference type="InterPro" id="IPR017452">
    <property type="entry name" value="GPCR_Rhodpsn_7TM"/>
</dbReference>
<keyword evidence="2" id="KW-1003">Cell membrane</keyword>
<dbReference type="Proteomes" id="UP000663862">
    <property type="component" value="Unassembled WGS sequence"/>
</dbReference>
<evidence type="ECO:0000313" key="9">
    <source>
        <dbReference type="EMBL" id="CAF3403337.1"/>
    </source>
</evidence>
<dbReference type="InterPro" id="IPR000276">
    <property type="entry name" value="GPCR_Rhodpsn"/>
</dbReference>
<feature type="transmembrane region" description="Helical" evidence="6">
    <location>
        <begin position="97"/>
        <end position="122"/>
    </location>
</feature>
<feature type="transmembrane region" description="Helical" evidence="6">
    <location>
        <begin position="416"/>
        <end position="438"/>
    </location>
</feature>
<feature type="transmembrane region" description="Helical" evidence="6">
    <location>
        <begin position="284"/>
        <end position="307"/>
    </location>
</feature>
<evidence type="ECO:0000313" key="14">
    <source>
        <dbReference type="EMBL" id="CAF4431176.1"/>
    </source>
</evidence>
<keyword evidence="19" id="KW-1185">Reference proteome</keyword>
<dbReference type="Proteomes" id="UP000663869">
    <property type="component" value="Unassembled WGS sequence"/>
</dbReference>
<evidence type="ECO:0000256" key="2">
    <source>
        <dbReference type="ARBA" id="ARBA00022475"/>
    </source>
</evidence>
<comment type="caution">
    <text evidence="8">The sequence shown here is derived from an EMBL/GenBank/DDBJ whole genome shotgun (WGS) entry which is preliminary data.</text>
</comment>
<evidence type="ECO:0000313" key="10">
    <source>
        <dbReference type="EMBL" id="CAF3517492.1"/>
    </source>
</evidence>
<dbReference type="EMBL" id="CAJOBR010001611">
    <property type="protein sequence ID" value="CAF4622030.1"/>
    <property type="molecule type" value="Genomic_DNA"/>
</dbReference>
<evidence type="ECO:0000313" key="13">
    <source>
        <dbReference type="EMBL" id="CAF4396429.1"/>
    </source>
</evidence>
<dbReference type="Proteomes" id="UP000663872">
    <property type="component" value="Unassembled WGS sequence"/>
</dbReference>
<evidence type="ECO:0000256" key="3">
    <source>
        <dbReference type="ARBA" id="ARBA00022692"/>
    </source>
</evidence>
<dbReference type="CDD" id="cd00637">
    <property type="entry name" value="7tm_classA_rhodopsin-like"/>
    <property type="match status" value="1"/>
</dbReference>
<evidence type="ECO:0000256" key="4">
    <source>
        <dbReference type="ARBA" id="ARBA00022989"/>
    </source>
</evidence>
<dbReference type="Proteomes" id="UP000663873">
    <property type="component" value="Unassembled WGS sequence"/>
</dbReference>
<dbReference type="EMBL" id="CAJOBS010001755">
    <property type="protein sequence ID" value="CAF4758728.1"/>
    <property type="molecule type" value="Genomic_DNA"/>
</dbReference>
<evidence type="ECO:0000256" key="6">
    <source>
        <dbReference type="SAM" id="Phobius"/>
    </source>
</evidence>
<dbReference type="Gene3D" id="1.20.1070.10">
    <property type="entry name" value="Rhodopsin 7-helix transmembrane proteins"/>
    <property type="match status" value="1"/>
</dbReference>
<proteinExistence type="predicted"/>
<accession>A0A817NQN8</accession>
<feature type="transmembrane region" description="Helical" evidence="6">
    <location>
        <begin position="386"/>
        <end position="410"/>
    </location>
</feature>
<organism evidence="8 18">
    <name type="scientific">Rotaria socialis</name>
    <dbReference type="NCBI Taxonomy" id="392032"/>
    <lineage>
        <taxon>Eukaryota</taxon>
        <taxon>Metazoa</taxon>
        <taxon>Spiralia</taxon>
        <taxon>Gnathifera</taxon>
        <taxon>Rotifera</taxon>
        <taxon>Eurotatoria</taxon>
        <taxon>Bdelloidea</taxon>
        <taxon>Philodinida</taxon>
        <taxon>Philodinidae</taxon>
        <taxon>Rotaria</taxon>
    </lineage>
</organism>
<dbReference type="AlphaFoldDB" id="A0A817NQN8"/>
<evidence type="ECO:0000313" key="8">
    <source>
        <dbReference type="EMBL" id="CAF3117648.1"/>
    </source>
</evidence>
<evidence type="ECO:0000313" key="16">
    <source>
        <dbReference type="EMBL" id="CAF4622030.1"/>
    </source>
</evidence>
<dbReference type="PANTHER" id="PTHR22750">
    <property type="entry name" value="G-PROTEIN COUPLED RECEPTOR"/>
    <property type="match status" value="1"/>
</dbReference>
<dbReference type="GO" id="GO:0004930">
    <property type="term" value="F:G protein-coupled receptor activity"/>
    <property type="evidence" value="ECO:0007669"/>
    <property type="project" value="InterPro"/>
</dbReference>
<name>A0A817NQN8_9BILA</name>
<dbReference type="EMBL" id="CAJNYV010002951">
    <property type="protein sequence ID" value="CAF3517492.1"/>
    <property type="molecule type" value="Genomic_DNA"/>
</dbReference>
<dbReference type="EMBL" id="CAJNYD010004667">
    <property type="protein sequence ID" value="CAF3621220.1"/>
    <property type="molecule type" value="Genomic_DNA"/>
</dbReference>
<evidence type="ECO:0000313" key="11">
    <source>
        <dbReference type="EMBL" id="CAF3621220.1"/>
    </source>
</evidence>
<comment type="subcellular location">
    <subcellularLocation>
        <location evidence="1">Cell membrane</location>
        <topology evidence="1">Multi-pass membrane protein</topology>
    </subcellularLocation>
</comment>
<keyword evidence="4 6" id="KW-1133">Transmembrane helix</keyword>
<evidence type="ECO:0000313" key="17">
    <source>
        <dbReference type="EMBL" id="CAF4758728.1"/>
    </source>
</evidence>
<dbReference type="OrthoDB" id="10042731at2759"/>
<keyword evidence="5 6" id="KW-0472">Membrane</keyword>
<dbReference type="EMBL" id="CAJNYT010001292">
    <property type="protein sequence ID" value="CAF3403337.1"/>
    <property type="molecule type" value="Genomic_DNA"/>
</dbReference>
<dbReference type="Proteomes" id="UP000663865">
    <property type="component" value="Unassembled WGS sequence"/>
</dbReference>
<evidence type="ECO:0000259" key="7">
    <source>
        <dbReference type="PROSITE" id="PS50262"/>
    </source>
</evidence>
<reference evidence="8" key="1">
    <citation type="submission" date="2021-02" db="EMBL/GenBank/DDBJ databases">
        <authorList>
            <person name="Nowell W R."/>
        </authorList>
    </citation>
    <scope>NUCLEOTIDE SEQUENCE</scope>
</reference>
<dbReference type="Proteomes" id="UP000663848">
    <property type="component" value="Unassembled WGS sequence"/>
</dbReference>
<dbReference type="GO" id="GO:0005886">
    <property type="term" value="C:plasma membrane"/>
    <property type="evidence" value="ECO:0007669"/>
    <property type="project" value="UniProtKB-SubCell"/>
</dbReference>